<dbReference type="EMBL" id="CM042050">
    <property type="protein sequence ID" value="KAI3734433.1"/>
    <property type="molecule type" value="Genomic_DNA"/>
</dbReference>
<sequence>MFMEKFHPSCEESIAFYSFAFCPSYKYEDGVRFVMQSHPQLSLLGLIIRLHLCSGYLFSLVFIDQAS</sequence>
<comment type="caution">
    <text evidence="1">The sequence shown here is derived from an EMBL/GenBank/DDBJ whole genome shotgun (WGS) entry which is preliminary data.</text>
</comment>
<keyword evidence="2" id="KW-1185">Reference proteome</keyword>
<evidence type="ECO:0000313" key="1">
    <source>
        <dbReference type="EMBL" id="KAI3734433.1"/>
    </source>
</evidence>
<accession>A0ACB9CJU0</accession>
<proteinExistence type="predicted"/>
<reference evidence="2" key="1">
    <citation type="journal article" date="2022" name="Mol. Ecol. Resour.">
        <title>The genomes of chicory, endive, great burdock and yacon provide insights into Asteraceae palaeo-polyploidization history and plant inulin production.</title>
        <authorList>
            <person name="Fan W."/>
            <person name="Wang S."/>
            <person name="Wang H."/>
            <person name="Wang A."/>
            <person name="Jiang F."/>
            <person name="Liu H."/>
            <person name="Zhao H."/>
            <person name="Xu D."/>
            <person name="Zhang Y."/>
        </authorList>
    </citation>
    <scope>NUCLEOTIDE SEQUENCE [LARGE SCALE GENOMIC DNA]</scope>
    <source>
        <strain evidence="2">cv. Niubang</strain>
    </source>
</reference>
<reference evidence="1 2" key="2">
    <citation type="journal article" date="2022" name="Mol. Ecol. Resour.">
        <title>The genomes of chicory, endive, great burdock and yacon provide insights into Asteraceae paleo-polyploidization history and plant inulin production.</title>
        <authorList>
            <person name="Fan W."/>
            <person name="Wang S."/>
            <person name="Wang H."/>
            <person name="Wang A."/>
            <person name="Jiang F."/>
            <person name="Liu H."/>
            <person name="Zhao H."/>
            <person name="Xu D."/>
            <person name="Zhang Y."/>
        </authorList>
    </citation>
    <scope>NUCLEOTIDE SEQUENCE [LARGE SCALE GENOMIC DNA]</scope>
    <source>
        <strain evidence="2">cv. Niubang</strain>
    </source>
</reference>
<organism evidence="1 2">
    <name type="scientific">Arctium lappa</name>
    <name type="common">Greater burdock</name>
    <name type="synonym">Lappa major</name>
    <dbReference type="NCBI Taxonomy" id="4217"/>
    <lineage>
        <taxon>Eukaryota</taxon>
        <taxon>Viridiplantae</taxon>
        <taxon>Streptophyta</taxon>
        <taxon>Embryophyta</taxon>
        <taxon>Tracheophyta</taxon>
        <taxon>Spermatophyta</taxon>
        <taxon>Magnoliopsida</taxon>
        <taxon>eudicotyledons</taxon>
        <taxon>Gunneridae</taxon>
        <taxon>Pentapetalae</taxon>
        <taxon>asterids</taxon>
        <taxon>campanulids</taxon>
        <taxon>Asterales</taxon>
        <taxon>Asteraceae</taxon>
        <taxon>Carduoideae</taxon>
        <taxon>Cardueae</taxon>
        <taxon>Arctiinae</taxon>
        <taxon>Arctium</taxon>
    </lineage>
</organism>
<evidence type="ECO:0000313" key="2">
    <source>
        <dbReference type="Proteomes" id="UP001055879"/>
    </source>
</evidence>
<dbReference type="Proteomes" id="UP001055879">
    <property type="component" value="Linkage Group LG04"/>
</dbReference>
<protein>
    <submittedName>
        <fullName evidence="1">Uncharacterized protein</fullName>
    </submittedName>
</protein>
<name>A0ACB9CJU0_ARCLA</name>
<gene>
    <name evidence="1" type="ORF">L6452_13901</name>
</gene>